<feature type="compositionally biased region" description="Low complexity" evidence="1">
    <location>
        <begin position="223"/>
        <end position="245"/>
    </location>
</feature>
<dbReference type="PROSITE" id="PS51257">
    <property type="entry name" value="PROKAR_LIPOPROTEIN"/>
    <property type="match status" value="1"/>
</dbReference>
<dbReference type="EMBL" id="BAABIP010000022">
    <property type="protein sequence ID" value="GAA4775934.1"/>
    <property type="molecule type" value="Genomic_DNA"/>
</dbReference>
<evidence type="ECO:0008006" key="4">
    <source>
        <dbReference type="Google" id="ProtNLM"/>
    </source>
</evidence>
<sequence>MKFKILPYLSILVMIFSSCEVQEDYIEITNTSQNFKRSSKSYKELITEKNFTKAFSKIPKKKVNKINELGRTQMEDEYGFTIYDTPINIMESDSLLVYNLLIKSDTLKTGNYFENLVLNTNKFTNETKAYIFKYNLTSQIEPTIHNSVSFTANVAIKPIIYSGNIMARYGDICYTHHYAMCYELAGDGIFSQPHRATEYCSGAKIVNFSEEVCVDFQGGGATGIPTTPSTPSNPGGSSGSGNTPIYSNPTPPCDPRVDCPIIDQAQNNPCTNLKKHLSGVTGIKLKSPGINDFLKNNLNQNKEFGFFFKKENGIYTSTQSNNSSSNKITIKVGEYYFASIHTHPYPGGNPMFSWEDLFSLQQYYQNAQTNLLEEVAVYLVCKDNNGNNQLYALKIDDFDMFSNYLTNDISNTITPQDLAGLTTDEQRLRTILDIMNAKQHKYNLQNFNINQEVPFLNYFAGCGATLYKANASLTNWDKPTLSNSATSPITNIPCN</sequence>
<evidence type="ECO:0000313" key="3">
    <source>
        <dbReference type="Proteomes" id="UP001500141"/>
    </source>
</evidence>
<name>A0ABP9A8E3_9FLAO</name>
<feature type="region of interest" description="Disordered" evidence="1">
    <location>
        <begin position="223"/>
        <end position="249"/>
    </location>
</feature>
<proteinExistence type="predicted"/>
<comment type="caution">
    <text evidence="2">The sequence shown here is derived from an EMBL/GenBank/DDBJ whole genome shotgun (WGS) entry which is preliminary data.</text>
</comment>
<dbReference type="RefSeq" id="WP_264543177.1">
    <property type="nucleotide sequence ID" value="NZ_BAABIP010000022.1"/>
</dbReference>
<keyword evidence="3" id="KW-1185">Reference proteome</keyword>
<evidence type="ECO:0000256" key="1">
    <source>
        <dbReference type="SAM" id="MobiDB-lite"/>
    </source>
</evidence>
<organism evidence="2 3">
    <name type="scientific">Flavobacterium hankyongi</name>
    <dbReference type="NCBI Taxonomy" id="1176532"/>
    <lineage>
        <taxon>Bacteria</taxon>
        <taxon>Pseudomonadati</taxon>
        <taxon>Bacteroidota</taxon>
        <taxon>Flavobacteriia</taxon>
        <taxon>Flavobacteriales</taxon>
        <taxon>Flavobacteriaceae</taxon>
        <taxon>Flavobacterium</taxon>
    </lineage>
</organism>
<accession>A0ABP9A8E3</accession>
<gene>
    <name evidence="2" type="ORF">GCM10023230_28690</name>
</gene>
<evidence type="ECO:0000313" key="2">
    <source>
        <dbReference type="EMBL" id="GAA4775934.1"/>
    </source>
</evidence>
<protein>
    <recommendedName>
        <fullName evidence="4">DUF4329 domain-containing protein</fullName>
    </recommendedName>
</protein>
<reference evidence="3" key="1">
    <citation type="journal article" date="2019" name="Int. J. Syst. Evol. Microbiol.">
        <title>The Global Catalogue of Microorganisms (GCM) 10K type strain sequencing project: providing services to taxonomists for standard genome sequencing and annotation.</title>
        <authorList>
            <consortium name="The Broad Institute Genomics Platform"/>
            <consortium name="The Broad Institute Genome Sequencing Center for Infectious Disease"/>
            <person name="Wu L."/>
            <person name="Ma J."/>
        </authorList>
    </citation>
    <scope>NUCLEOTIDE SEQUENCE [LARGE SCALE GENOMIC DNA]</scope>
    <source>
        <strain evidence="3">JCM 18198</strain>
    </source>
</reference>
<dbReference type="Proteomes" id="UP001500141">
    <property type="component" value="Unassembled WGS sequence"/>
</dbReference>